<dbReference type="Pfam" id="PF00208">
    <property type="entry name" value="ELFV_dehydrog"/>
    <property type="match status" value="1"/>
</dbReference>
<accession>A0AAD6RPU8</accession>
<dbReference type="GO" id="GO:0006537">
    <property type="term" value="P:glutamate biosynthetic process"/>
    <property type="evidence" value="ECO:0007669"/>
    <property type="project" value="TreeGrafter"/>
</dbReference>
<evidence type="ECO:0000259" key="1">
    <source>
        <dbReference type="Pfam" id="PF00208"/>
    </source>
</evidence>
<reference evidence="2 3" key="1">
    <citation type="journal article" date="2023" name="Mol. Ecol. Resour.">
        <title>Chromosome-level genome assembly of a triploid poplar Populus alba 'Berolinensis'.</title>
        <authorList>
            <person name="Chen S."/>
            <person name="Yu Y."/>
            <person name="Wang X."/>
            <person name="Wang S."/>
            <person name="Zhang T."/>
            <person name="Zhou Y."/>
            <person name="He R."/>
            <person name="Meng N."/>
            <person name="Wang Y."/>
            <person name="Liu W."/>
            <person name="Liu Z."/>
            <person name="Liu J."/>
            <person name="Guo Q."/>
            <person name="Huang H."/>
            <person name="Sederoff R.R."/>
            <person name="Wang G."/>
            <person name="Qu G."/>
            <person name="Chen S."/>
        </authorList>
    </citation>
    <scope>NUCLEOTIDE SEQUENCE [LARGE SCALE GENOMIC DNA]</scope>
    <source>
        <strain evidence="2">SC-2020</strain>
    </source>
</reference>
<sequence>MLAGINKEIKGLRCAVSGSGKITMHVLEKLIAYGQSQYQGYLVDEDGFDYMKISFLRGIRAQQRSLRDYSKTYARSKYYDEAKPWSERG</sequence>
<dbReference type="Gene3D" id="3.40.50.720">
    <property type="entry name" value="NAD(P)-binding Rossmann-like Domain"/>
    <property type="match status" value="1"/>
</dbReference>
<gene>
    <name evidence="2" type="ORF">NC653_002151</name>
</gene>
<name>A0AAD6RPU8_9ROSI</name>
<organism evidence="2 3">
    <name type="scientific">Populus alba x Populus x berolinensis</name>
    <dbReference type="NCBI Taxonomy" id="444605"/>
    <lineage>
        <taxon>Eukaryota</taxon>
        <taxon>Viridiplantae</taxon>
        <taxon>Streptophyta</taxon>
        <taxon>Embryophyta</taxon>
        <taxon>Tracheophyta</taxon>
        <taxon>Spermatophyta</taxon>
        <taxon>Magnoliopsida</taxon>
        <taxon>eudicotyledons</taxon>
        <taxon>Gunneridae</taxon>
        <taxon>Pentapetalae</taxon>
        <taxon>rosids</taxon>
        <taxon>fabids</taxon>
        <taxon>Malpighiales</taxon>
        <taxon>Salicaceae</taxon>
        <taxon>Saliceae</taxon>
        <taxon>Populus</taxon>
    </lineage>
</organism>
<dbReference type="InterPro" id="IPR050724">
    <property type="entry name" value="Glu_Leu_Phe_Val_DH"/>
</dbReference>
<protein>
    <submittedName>
        <fullName evidence="2">Glutamate dehydrogenase</fullName>
    </submittedName>
</protein>
<evidence type="ECO:0000313" key="2">
    <source>
        <dbReference type="EMBL" id="KAJ7011967.1"/>
    </source>
</evidence>
<evidence type="ECO:0000313" key="3">
    <source>
        <dbReference type="Proteomes" id="UP001164929"/>
    </source>
</evidence>
<dbReference type="AlphaFoldDB" id="A0AAD6RPU8"/>
<dbReference type="GO" id="GO:0005829">
    <property type="term" value="C:cytosol"/>
    <property type="evidence" value="ECO:0007669"/>
    <property type="project" value="TreeGrafter"/>
</dbReference>
<keyword evidence="3" id="KW-1185">Reference proteome</keyword>
<proteinExistence type="predicted"/>
<feature type="domain" description="Glutamate/phenylalanine/leucine/valine/L-tryptophan dehydrogenase C-terminal" evidence="1">
    <location>
        <begin position="5"/>
        <end position="86"/>
    </location>
</feature>
<dbReference type="PANTHER" id="PTHR43571:SF1">
    <property type="entry name" value="NADP-SPECIFIC GLUTAMATE DEHYDROGENASE 1-RELATED"/>
    <property type="match status" value="1"/>
</dbReference>
<comment type="caution">
    <text evidence="2">The sequence shown here is derived from an EMBL/GenBank/DDBJ whole genome shotgun (WGS) entry which is preliminary data.</text>
</comment>
<dbReference type="Proteomes" id="UP001164929">
    <property type="component" value="Chromosome 1"/>
</dbReference>
<dbReference type="EMBL" id="JAQIZT010000001">
    <property type="protein sequence ID" value="KAJ7011967.1"/>
    <property type="molecule type" value="Genomic_DNA"/>
</dbReference>
<dbReference type="SUPFAM" id="SSF51735">
    <property type="entry name" value="NAD(P)-binding Rossmann-fold domains"/>
    <property type="match status" value="1"/>
</dbReference>
<dbReference type="InterPro" id="IPR036291">
    <property type="entry name" value="NAD(P)-bd_dom_sf"/>
</dbReference>
<dbReference type="PANTHER" id="PTHR43571">
    <property type="entry name" value="NADP-SPECIFIC GLUTAMATE DEHYDROGENASE 1-RELATED"/>
    <property type="match status" value="1"/>
</dbReference>
<dbReference type="GO" id="GO:0004354">
    <property type="term" value="F:glutamate dehydrogenase (NADP+) activity"/>
    <property type="evidence" value="ECO:0007669"/>
    <property type="project" value="TreeGrafter"/>
</dbReference>
<dbReference type="InterPro" id="IPR006096">
    <property type="entry name" value="Glu/Leu/Phe/Val/Trp_DH_C"/>
</dbReference>